<feature type="transmembrane region" description="Helical" evidence="2">
    <location>
        <begin position="121"/>
        <end position="143"/>
    </location>
</feature>
<feature type="region of interest" description="Disordered" evidence="1">
    <location>
        <begin position="166"/>
        <end position="234"/>
    </location>
</feature>
<evidence type="ECO:0000313" key="3">
    <source>
        <dbReference type="EMBL" id="KAH0553441.1"/>
    </source>
</evidence>
<accession>A0A9P8IJ39</accession>
<name>A0A9P8IJ39_9PEZI</name>
<organism evidence="3 4">
    <name type="scientific">Trichoglossum hirsutum</name>
    <dbReference type="NCBI Taxonomy" id="265104"/>
    <lineage>
        <taxon>Eukaryota</taxon>
        <taxon>Fungi</taxon>
        <taxon>Dikarya</taxon>
        <taxon>Ascomycota</taxon>
        <taxon>Pezizomycotina</taxon>
        <taxon>Geoglossomycetes</taxon>
        <taxon>Geoglossales</taxon>
        <taxon>Geoglossaceae</taxon>
        <taxon>Trichoglossum</taxon>
    </lineage>
</organism>
<evidence type="ECO:0000313" key="4">
    <source>
        <dbReference type="Proteomes" id="UP000750711"/>
    </source>
</evidence>
<dbReference type="EMBL" id="JAGHQM010001474">
    <property type="protein sequence ID" value="KAH0553441.1"/>
    <property type="molecule type" value="Genomic_DNA"/>
</dbReference>
<keyword evidence="2" id="KW-0812">Transmembrane</keyword>
<proteinExistence type="predicted"/>
<comment type="caution">
    <text evidence="3">The sequence shown here is derived from an EMBL/GenBank/DDBJ whole genome shotgun (WGS) entry which is preliminary data.</text>
</comment>
<reference evidence="3" key="1">
    <citation type="submission" date="2021-03" db="EMBL/GenBank/DDBJ databases">
        <title>Comparative genomics and phylogenomic investigation of the class Geoglossomycetes provide insights into ecological specialization and systematics.</title>
        <authorList>
            <person name="Melie T."/>
            <person name="Pirro S."/>
            <person name="Miller A.N."/>
            <person name="Quandt A."/>
        </authorList>
    </citation>
    <scope>NUCLEOTIDE SEQUENCE</scope>
    <source>
        <strain evidence="3">CAQ_001_2017</strain>
    </source>
</reference>
<dbReference type="AlphaFoldDB" id="A0A9P8IJ39"/>
<feature type="transmembrane region" description="Helical" evidence="2">
    <location>
        <begin position="83"/>
        <end position="109"/>
    </location>
</feature>
<keyword evidence="4" id="KW-1185">Reference proteome</keyword>
<keyword evidence="2" id="KW-0472">Membrane</keyword>
<evidence type="ECO:0000256" key="2">
    <source>
        <dbReference type="SAM" id="Phobius"/>
    </source>
</evidence>
<protein>
    <submittedName>
        <fullName evidence="3">Uncharacterized protein</fullName>
    </submittedName>
</protein>
<sequence length="249" mass="28046">MGDLFYNEKRLDLTSGVFDITRAAMWGSPEGWVGEDARVSLGWCPKKALDPHARRCWEAPHRPHLRVMTRCDDKIANVWAARFIPLLLAGIVGYVSWVVVKLVCVGHLLRPPPTEPFRSRHGPAVGIIVAYLLVLAPLLASYFRIIYTIATDPGYVPRGELWHQQRRRERREAEGRRHKKSHPGSGSSEKRSGRSWLDNDDELGYGGGGVGQNYSQTVRPDQRDTSVPPPGLDQFYTRDAFTGHIIVVK</sequence>
<keyword evidence="2" id="KW-1133">Transmembrane helix</keyword>
<evidence type="ECO:0000256" key="1">
    <source>
        <dbReference type="SAM" id="MobiDB-lite"/>
    </source>
</evidence>
<dbReference type="Proteomes" id="UP000750711">
    <property type="component" value="Unassembled WGS sequence"/>
</dbReference>
<gene>
    <name evidence="3" type="ORF">GP486_006490</name>
</gene>